<dbReference type="PANTHER" id="PTHR40094">
    <property type="entry name" value="ALPHA-2-MACROGLOBULIN HOMOLOG"/>
    <property type="match status" value="1"/>
</dbReference>
<sequence length="2059" mass="235303">MRLSTFVSFLLVWFFLSPMLYSQPMPKPAKFNDYRADWDLVAKKIREGLPKSALELVEKIYSRAKSEGNLPQQVKALMHLAQYTGALEEDGFFKSLLRFEAEVQRATFPVSPVLHSLLADMYWKYYQENRYRFLNRTRTAQVPPEQDIRTWSLAQLFEHIINQHRMALQDRAQLQKTPLSIYDSILDTVAGSKTYRPTLFDFLAHRALDFYTHAEAGLPKPLDEFELLSLDGLKPAAEFVKVKFETSDTLSLKYLALRLYQDLIAFHLSDPKPDALIDVDILRLKYAHAITFNENKDEMYVQSLQQLEQRYRAHSASTDALYALAEHYFARGEAQGPDGLNGRQRALKLCDEAIARAPQSRGAINCKSLKSQLLQKQFSLTGERCVAPNQPFRVLASYRNFNKAYFRLVRLPDTDAWRYEPEDGRIKQALKLKPIRTFSQVFPLPNDLLEHRAEFKVEALPKGHYALLMSAREDFVQKNNIIQILEFWSTSLSLLTTNAASDTEASKTFFVLDAQTGKPLSGAKAQLFHGEYDYQRNQYRIIKMEQYTSDAEGKFVVQNVQYAFQVELRYQDDRFIPPDQFFTSRRYSDPQTKTHTITLFTDRSIYRPGQTIYFKGIVLKANADRTRHDVVPNERVRVMLYDVNGETVSALSLTTNEYGTFHGSFSAPTGVLTGRMRIEARGKGSGQTFVQVEEYKRPKFEVGFNPVQGSYRLNEKVRLTGFARSYAGASVTDATVKFRVVRQTLFPLWWRWWLPRPEVPDREIAHGTLKTDDKGEFVVEFVATPDRSVPETQYPEFTYTVYADVTDLSGETRSAQTAVQVGYLALRLSLVLPEKIDKQQPPSISVETQNLSGAFEPAQGTLKLYKINAPARVRRPRLWDAPDQVTMTKAEHDSLFPDDYYAREDQLTSENVGTAPQVFRFDNRTKPETVPIPFASLETGDYLVVVETQDRFGKPLKLERRFTLYSSLSTELATRVPSFFAIPDERPYEPGETFKFVWGSAYPDVEAYYELEHRGRIIKRERLSAQRSQQVYRIPIVEDYRGNLTFRIYFVHRYRFYQEEYTIIVPWSNKTLKAEWMSFRSKMAPGTQEEWRLKLSGSKGEQVSAEMLATLYDASLDAFLPHRWSLFPYPSFSPQFSATVGQALAPVFAESRESEWNRYEPPYAQDYDALYFEDFMSGHRHRLAATLPGGFGEIGFGEGIGLIGYGRLESLGTGAGGLGAAPSRAALAQSEDESAPLSPRRISSESVPQARQASSPKANPQPSPTDFRNVQIRKNLNETAFFFPTLTTNEAGEIVFRFSVPEALTRWRFLGWAHTKDVRIGEISAESITQKDLMIQPNPPRFLRENDELEFPVKITNLSGKDLTGTAQLSLLDASTMQPLGLQSLGEQPFSVKAGGNVALFWRIKVPVGISAIAYRAVAKAGNFSDGEENVLPTLTDKILVTETLPLPVRAKQTKSFELTKLLNASSPTLRHERLTLEFTSNPAWYAVQALPYLMEFPHECTEQTFARYYANSLASFVVNSSPKIQRVFEKWKTENPSALLSNLEKNQELKQVLIEETPWVLNGRSESERKRRVALLFELNTLAQSLKQAEQKLVSMQLPSGGFPWFPGMSESRWVTQHIAAGVGHLDKLGIYKRPKNVMLTSALPASLGQAMYRAIEYLDEEMTREYEWILKHSTKPDDDHLSYLAIHYLYTRSYFADIAISGGERQTKALQYWVRQAKQYWASRNVMLKGMLALAFHRSGNSDDRELAQRIMRSIKEYALMSDELGMYWKDNTGGYYWYQAPIETQSLLIECFDEILDDQSAVEAMKTWLLKHKQTHDWRTTKATTEACYALLLRGTALLESELLAEVTLGSMRISPATVPDLATEAGTGYFKTAWVKEAVKPEYGRVTVKNPNDGVAWGALYWQYFEQMDKVTPADSPLRLKKQLFRERLTSKGKVLEPITDKTPITVGDVVKVRLELQVDRDMEFVHLKDFRAAGFEPLSVLSQYKFQDGLGYYESTRDVATHFFMDYVRKGVYVFEYSLRTVHRGKFQSGIATIQCMYAPEFSSHSESVLLDIR</sequence>
<feature type="domain" description="Alpha-2-macroglobulin" evidence="3">
    <location>
        <begin position="1279"/>
        <end position="1369"/>
    </location>
</feature>
<gene>
    <name evidence="4" type="ORF">D0433_14680</name>
</gene>
<reference evidence="4 5" key="1">
    <citation type="journal article" date="2011" name="ISME J.">
        <title>Community ecology of hot spring cyanobacterial mats: predominant populations and their functional potential.</title>
        <authorList>
            <person name="Klatt C.G."/>
            <person name="Wood J.M."/>
            <person name="Rusch D.B."/>
            <person name="Bateson M.M."/>
            <person name="Hamamura N."/>
            <person name="Heidelberg J.F."/>
            <person name="Grossman A.R."/>
            <person name="Bhaya D."/>
            <person name="Cohan F.M."/>
            <person name="Kuhl M."/>
            <person name="Bryant D.A."/>
            <person name="Ward D.M."/>
        </authorList>
    </citation>
    <scope>NUCLEOTIDE SEQUENCE [LARGE SCALE GENOMIC DNA]</scope>
    <source>
        <strain evidence="4">OS</strain>
    </source>
</reference>
<dbReference type="InterPro" id="IPR041246">
    <property type="entry name" value="Bact_MG10"/>
</dbReference>
<dbReference type="SMART" id="SM01360">
    <property type="entry name" value="A2M"/>
    <property type="match status" value="1"/>
</dbReference>
<dbReference type="Proteomes" id="UP000266389">
    <property type="component" value="Unassembled WGS sequence"/>
</dbReference>
<dbReference type="Pfam" id="PF17973">
    <property type="entry name" value="bMG10"/>
    <property type="match status" value="1"/>
</dbReference>
<dbReference type="GO" id="GO:0004866">
    <property type="term" value="F:endopeptidase inhibitor activity"/>
    <property type="evidence" value="ECO:0007669"/>
    <property type="project" value="InterPro"/>
</dbReference>
<comment type="caution">
    <text evidence="4">The sequence shown here is derived from an EMBL/GenBank/DDBJ whole genome shotgun (WGS) entry which is preliminary data.</text>
</comment>
<dbReference type="Pfam" id="PF01835">
    <property type="entry name" value="MG2"/>
    <property type="match status" value="1"/>
</dbReference>
<dbReference type="EMBL" id="PHFL01000078">
    <property type="protein sequence ID" value="RFM22744.1"/>
    <property type="molecule type" value="Genomic_DNA"/>
</dbReference>
<dbReference type="SUPFAM" id="SSF48239">
    <property type="entry name" value="Terpenoid cyclases/Protein prenyltransferases"/>
    <property type="match status" value="1"/>
</dbReference>
<dbReference type="InterPro" id="IPR008930">
    <property type="entry name" value="Terpenoid_cyclase/PrenylTrfase"/>
</dbReference>
<name>A0A395LYN5_9BACT</name>
<feature type="region of interest" description="Disordered" evidence="2">
    <location>
        <begin position="1223"/>
        <end position="1267"/>
    </location>
</feature>
<organism evidence="4 5">
    <name type="scientific">Candidatus Thermochlorobacter aerophilus</name>
    <dbReference type="NCBI Taxonomy" id="1868324"/>
    <lineage>
        <taxon>Bacteria</taxon>
        <taxon>Pseudomonadati</taxon>
        <taxon>Chlorobiota</taxon>
        <taxon>Chlorobiia</taxon>
        <taxon>Chlorobiales</taxon>
        <taxon>Candidatus Thermochlorobacteriaceae</taxon>
        <taxon>Candidatus Thermochlorobacter</taxon>
    </lineage>
</organism>
<dbReference type="InterPro" id="IPR051802">
    <property type="entry name" value="YfhM-like"/>
</dbReference>
<evidence type="ECO:0000259" key="3">
    <source>
        <dbReference type="SMART" id="SM01360"/>
    </source>
</evidence>
<dbReference type="InterPro" id="IPR001599">
    <property type="entry name" value="Macroglobln_a2"/>
</dbReference>
<dbReference type="Gene3D" id="2.60.40.1930">
    <property type="match status" value="1"/>
</dbReference>
<dbReference type="InterPro" id="IPR002890">
    <property type="entry name" value="MG2"/>
</dbReference>
<dbReference type="PANTHER" id="PTHR40094:SF1">
    <property type="entry name" value="UBIQUITIN DOMAIN-CONTAINING PROTEIN"/>
    <property type="match status" value="1"/>
</dbReference>
<dbReference type="Pfam" id="PF00207">
    <property type="entry name" value="A2M"/>
    <property type="match status" value="1"/>
</dbReference>
<comment type="similarity">
    <text evidence="1">Belongs to the protease inhibitor I39 (alpha-2-macroglobulin) family. Bacterial alpha-2-macroglobulin subfamily.</text>
</comment>
<accession>A0A395LYN5</accession>
<protein>
    <recommendedName>
        <fullName evidence="3">Alpha-2-macroglobulin domain-containing protein</fullName>
    </recommendedName>
</protein>
<evidence type="ECO:0000256" key="2">
    <source>
        <dbReference type="SAM" id="MobiDB-lite"/>
    </source>
</evidence>
<proteinExistence type="inferred from homology"/>
<evidence type="ECO:0000313" key="4">
    <source>
        <dbReference type="EMBL" id="RFM22744.1"/>
    </source>
</evidence>
<feature type="compositionally biased region" description="Polar residues" evidence="2">
    <location>
        <begin position="1244"/>
        <end position="1267"/>
    </location>
</feature>
<evidence type="ECO:0000256" key="1">
    <source>
        <dbReference type="ARBA" id="ARBA00010556"/>
    </source>
</evidence>
<dbReference type="Gene3D" id="1.50.10.20">
    <property type="match status" value="1"/>
</dbReference>
<evidence type="ECO:0000313" key="5">
    <source>
        <dbReference type="Proteomes" id="UP000266389"/>
    </source>
</evidence>